<name>A0A4P9XDM4_9FUNG</name>
<dbReference type="AlphaFoldDB" id="A0A4P9XDM4"/>
<feature type="chain" id="PRO_5020483942" evidence="1">
    <location>
        <begin position="27"/>
        <end position="297"/>
    </location>
</feature>
<feature type="signal peptide" evidence="1">
    <location>
        <begin position="1"/>
        <end position="26"/>
    </location>
</feature>
<dbReference type="Proteomes" id="UP000274922">
    <property type="component" value="Unassembled WGS sequence"/>
</dbReference>
<evidence type="ECO:0000313" key="2">
    <source>
        <dbReference type="EMBL" id="RKP03562.1"/>
    </source>
</evidence>
<organism evidence="2 3">
    <name type="scientific">Caulochytrium protostelioides</name>
    <dbReference type="NCBI Taxonomy" id="1555241"/>
    <lineage>
        <taxon>Eukaryota</taxon>
        <taxon>Fungi</taxon>
        <taxon>Fungi incertae sedis</taxon>
        <taxon>Chytridiomycota</taxon>
        <taxon>Chytridiomycota incertae sedis</taxon>
        <taxon>Chytridiomycetes</taxon>
        <taxon>Caulochytriales</taxon>
        <taxon>Caulochytriaceae</taxon>
        <taxon>Caulochytrium</taxon>
    </lineage>
</organism>
<evidence type="ECO:0000256" key="1">
    <source>
        <dbReference type="SAM" id="SignalP"/>
    </source>
</evidence>
<keyword evidence="1" id="KW-0732">Signal</keyword>
<proteinExistence type="predicted"/>
<evidence type="ECO:0000313" key="3">
    <source>
        <dbReference type="Proteomes" id="UP000274922"/>
    </source>
</evidence>
<dbReference type="EMBL" id="ML014121">
    <property type="protein sequence ID" value="RKP03562.1"/>
    <property type="molecule type" value="Genomic_DNA"/>
</dbReference>
<sequence length="297" mass="33672">MRWSFDRARAPLLLLAVLLAAGAAHGVFDESGHGESASRSSLEFQAPTYNWFLAASPTVETQKASTTQRSTKWYNDFKTPQSDDILVAGMDALRFKVTLTSGSGKAQLDKLFEPLELARRLFPVATAKFVSEYRRDSLYQFLIEKTEDKIRLPRYLASVYGEELNPYLTDMDTLLLMLKHSLIDYPSDDLHPELELGAWCYQIMHSTNHLYDQINDGLEKVQKRMKLATAQSTAPFTEHGQQVLWYSDLSMQLATNRKAILNAIQQHAEAFKLFCQLLQSTFMLLLLFSCLGSGARQ</sequence>
<accession>A0A4P9XDM4</accession>
<keyword evidence="3" id="KW-1185">Reference proteome</keyword>
<reference evidence="3" key="1">
    <citation type="journal article" date="2018" name="Nat. Microbiol.">
        <title>Leveraging single-cell genomics to expand the fungal tree of life.</title>
        <authorList>
            <person name="Ahrendt S.R."/>
            <person name="Quandt C.A."/>
            <person name="Ciobanu D."/>
            <person name="Clum A."/>
            <person name="Salamov A."/>
            <person name="Andreopoulos B."/>
            <person name="Cheng J.F."/>
            <person name="Woyke T."/>
            <person name="Pelin A."/>
            <person name="Henrissat B."/>
            <person name="Reynolds N.K."/>
            <person name="Benny G.L."/>
            <person name="Smith M.E."/>
            <person name="James T.Y."/>
            <person name="Grigoriev I.V."/>
        </authorList>
    </citation>
    <scope>NUCLEOTIDE SEQUENCE [LARGE SCALE GENOMIC DNA]</scope>
    <source>
        <strain evidence="3">ATCC 52028</strain>
    </source>
</reference>
<protein>
    <submittedName>
        <fullName evidence="2">Uncharacterized protein</fullName>
    </submittedName>
</protein>
<gene>
    <name evidence="2" type="ORF">CXG81DRAFT_16939</name>
</gene>